<dbReference type="PANTHER" id="PTHR33112:SF16">
    <property type="entry name" value="HETEROKARYON INCOMPATIBILITY DOMAIN-CONTAINING PROTEIN"/>
    <property type="match status" value="1"/>
</dbReference>
<evidence type="ECO:0000313" key="3">
    <source>
        <dbReference type="Proteomes" id="UP000054321"/>
    </source>
</evidence>
<dbReference type="AlphaFoldDB" id="A0A0C3E3H9"/>
<evidence type="ECO:0000313" key="2">
    <source>
        <dbReference type="EMBL" id="KIN08923.1"/>
    </source>
</evidence>
<evidence type="ECO:0000259" key="1">
    <source>
        <dbReference type="Pfam" id="PF06985"/>
    </source>
</evidence>
<proteinExistence type="predicted"/>
<reference evidence="3" key="2">
    <citation type="submission" date="2015-01" db="EMBL/GenBank/DDBJ databases">
        <title>Evolutionary Origins and Diversification of the Mycorrhizal Mutualists.</title>
        <authorList>
            <consortium name="DOE Joint Genome Institute"/>
            <consortium name="Mycorrhizal Genomics Consortium"/>
            <person name="Kohler A."/>
            <person name="Kuo A."/>
            <person name="Nagy L.G."/>
            <person name="Floudas D."/>
            <person name="Copeland A."/>
            <person name="Barry K.W."/>
            <person name="Cichocki N."/>
            <person name="Veneault-Fourrey C."/>
            <person name="LaButti K."/>
            <person name="Lindquist E.A."/>
            <person name="Lipzen A."/>
            <person name="Lundell T."/>
            <person name="Morin E."/>
            <person name="Murat C."/>
            <person name="Riley R."/>
            <person name="Ohm R."/>
            <person name="Sun H."/>
            <person name="Tunlid A."/>
            <person name="Henrissat B."/>
            <person name="Grigoriev I.V."/>
            <person name="Hibbett D.S."/>
            <person name="Martin F."/>
        </authorList>
    </citation>
    <scope>NUCLEOTIDE SEQUENCE [LARGE SCALE GENOMIC DNA]</scope>
    <source>
        <strain evidence="3">Zn</strain>
    </source>
</reference>
<dbReference type="OrthoDB" id="5135333at2759"/>
<reference evidence="2 3" key="1">
    <citation type="submission" date="2014-04" db="EMBL/GenBank/DDBJ databases">
        <authorList>
            <consortium name="DOE Joint Genome Institute"/>
            <person name="Kuo A."/>
            <person name="Martino E."/>
            <person name="Perotto S."/>
            <person name="Kohler A."/>
            <person name="Nagy L.G."/>
            <person name="Floudas D."/>
            <person name="Copeland A."/>
            <person name="Barry K.W."/>
            <person name="Cichocki N."/>
            <person name="Veneault-Fourrey C."/>
            <person name="LaButti K."/>
            <person name="Lindquist E.A."/>
            <person name="Lipzen A."/>
            <person name="Lundell T."/>
            <person name="Morin E."/>
            <person name="Murat C."/>
            <person name="Sun H."/>
            <person name="Tunlid A."/>
            <person name="Henrissat B."/>
            <person name="Grigoriev I.V."/>
            <person name="Hibbett D.S."/>
            <person name="Martin F."/>
            <person name="Nordberg H.P."/>
            <person name="Cantor M.N."/>
            <person name="Hua S.X."/>
        </authorList>
    </citation>
    <scope>NUCLEOTIDE SEQUENCE [LARGE SCALE GENOMIC DNA]</scope>
    <source>
        <strain evidence="2 3">Zn</strain>
    </source>
</reference>
<dbReference type="InParanoid" id="A0A0C3E3H9"/>
<feature type="domain" description="Heterokaryon incompatibility" evidence="1">
    <location>
        <begin position="141"/>
        <end position="219"/>
    </location>
</feature>
<gene>
    <name evidence="2" type="ORF">OIDMADRAFT_153536</name>
</gene>
<sequence length="626" mass="72321">MFRSCFNNDLENASDFEADGCCNSVILFAKAANSSKLLFAWSLHLVSDTNQRDPTARGKIVNPHWIEKNVIRQWKRGCDRRNNKDCQMCPAASRLILTRPCWLIDTWRLCLTTGAVNAPYVALSYVWGEEPFFKTTRNDLPWHSQIQNMASIFANATVTIIAMQGANANYGLRGLRGISKPRNLVQDIFTLGEGSSITTTQQQNEDQNPWSQRGWTFQEQIFSRRQLVFSADRVQWKCACGNFLEDLMPPPASEVVSQSTQSRDHVFSTSIPNFNRYAELVRQYNDRQFTFPEDALAAFSGITTALSHTFYGGFICGLPALFLDMALVWQPDAKCQRRVPSKPSNPTKLGLPSWSWVGWKGKIDHNWSLGCRFEYMVSSRHESLSVPRTIPLVQWYSRSWENMELAAIKEPLELQELKKRGLKGIGSIPPGWRRFDYHGVAYEPEMPPARYVYKHDCDPTTEFWYPIPLCEGQHNPPRPRGTDTLLCCRTQRIWAFLSQKFSHSTREYTNSSIRNSKGTWIGELRLHDNKIPTKNLSQSHQGSESGDLCELIAISWGYFYEKWDWSVFQIDEWNHKERPRDSEKYEFYNVLWVEWQDGIAYRKACGRVMKSAWECQELEWVDLVLG</sequence>
<organism evidence="2 3">
    <name type="scientific">Oidiodendron maius (strain Zn)</name>
    <dbReference type="NCBI Taxonomy" id="913774"/>
    <lineage>
        <taxon>Eukaryota</taxon>
        <taxon>Fungi</taxon>
        <taxon>Dikarya</taxon>
        <taxon>Ascomycota</taxon>
        <taxon>Pezizomycotina</taxon>
        <taxon>Leotiomycetes</taxon>
        <taxon>Leotiomycetes incertae sedis</taxon>
        <taxon>Myxotrichaceae</taxon>
        <taxon>Oidiodendron</taxon>
    </lineage>
</organism>
<protein>
    <recommendedName>
        <fullName evidence="1">Heterokaryon incompatibility domain-containing protein</fullName>
    </recommendedName>
</protein>
<dbReference type="Proteomes" id="UP000054321">
    <property type="component" value="Unassembled WGS sequence"/>
</dbReference>
<accession>A0A0C3E3H9</accession>
<dbReference type="EMBL" id="KN832870">
    <property type="protein sequence ID" value="KIN08923.1"/>
    <property type="molecule type" value="Genomic_DNA"/>
</dbReference>
<name>A0A0C3E3H9_OIDMZ</name>
<dbReference type="PANTHER" id="PTHR33112">
    <property type="entry name" value="DOMAIN PROTEIN, PUTATIVE-RELATED"/>
    <property type="match status" value="1"/>
</dbReference>
<dbReference type="STRING" id="913774.A0A0C3E3H9"/>
<keyword evidence="3" id="KW-1185">Reference proteome</keyword>
<dbReference type="InterPro" id="IPR010730">
    <property type="entry name" value="HET"/>
</dbReference>
<dbReference type="HOGENOM" id="CLU_003953_2_1_1"/>
<dbReference type="Pfam" id="PF06985">
    <property type="entry name" value="HET"/>
    <property type="match status" value="1"/>
</dbReference>